<accession>A0A518HPA5</accession>
<evidence type="ECO:0000256" key="4">
    <source>
        <dbReference type="PROSITE-ProRule" id="PRU00433"/>
    </source>
</evidence>
<keyword evidence="6" id="KW-0732">Signal</keyword>
<name>A0A518HPA5_9BACT</name>
<dbReference type="EMBL" id="CP037423">
    <property type="protein sequence ID" value="QDV42669.1"/>
    <property type="molecule type" value="Genomic_DNA"/>
</dbReference>
<dbReference type="InterPro" id="IPR009056">
    <property type="entry name" value="Cyt_c-like_dom"/>
</dbReference>
<evidence type="ECO:0000256" key="5">
    <source>
        <dbReference type="SAM" id="Coils"/>
    </source>
</evidence>
<dbReference type="Proteomes" id="UP000319004">
    <property type="component" value="Chromosome"/>
</dbReference>
<dbReference type="Pfam" id="PF07587">
    <property type="entry name" value="PSD1"/>
    <property type="match status" value="1"/>
</dbReference>
<evidence type="ECO:0000256" key="6">
    <source>
        <dbReference type="SAM" id="SignalP"/>
    </source>
</evidence>
<evidence type="ECO:0000259" key="7">
    <source>
        <dbReference type="PROSITE" id="PS51007"/>
    </source>
</evidence>
<dbReference type="KEGG" id="snep:Enr13x_25190"/>
<dbReference type="GO" id="GO:0009055">
    <property type="term" value="F:electron transfer activity"/>
    <property type="evidence" value="ECO:0007669"/>
    <property type="project" value="InterPro"/>
</dbReference>
<keyword evidence="5" id="KW-0175">Coiled coil</keyword>
<keyword evidence="2 4" id="KW-0479">Metal-binding</keyword>
<dbReference type="Pfam" id="PF07583">
    <property type="entry name" value="PSCyt2"/>
    <property type="match status" value="1"/>
</dbReference>
<dbReference type="InterPro" id="IPR022655">
    <property type="entry name" value="DUF1553"/>
</dbReference>
<dbReference type="InterPro" id="IPR036909">
    <property type="entry name" value="Cyt_c-like_dom_sf"/>
</dbReference>
<feature type="domain" description="Cytochrome c" evidence="7">
    <location>
        <begin position="28"/>
        <end position="222"/>
    </location>
</feature>
<dbReference type="Pfam" id="PF07635">
    <property type="entry name" value="PSCyt1"/>
    <property type="match status" value="1"/>
</dbReference>
<reference evidence="8 9" key="1">
    <citation type="submission" date="2019-03" db="EMBL/GenBank/DDBJ databases">
        <title>Deep-cultivation of Planctomycetes and their phenomic and genomic characterization uncovers novel biology.</title>
        <authorList>
            <person name="Wiegand S."/>
            <person name="Jogler M."/>
            <person name="Boedeker C."/>
            <person name="Pinto D."/>
            <person name="Vollmers J."/>
            <person name="Rivas-Marin E."/>
            <person name="Kohn T."/>
            <person name="Peeters S.H."/>
            <person name="Heuer A."/>
            <person name="Rast P."/>
            <person name="Oberbeckmann S."/>
            <person name="Bunk B."/>
            <person name="Jeske O."/>
            <person name="Meyerdierks A."/>
            <person name="Storesund J.E."/>
            <person name="Kallscheuer N."/>
            <person name="Luecker S."/>
            <person name="Lage O.M."/>
            <person name="Pohl T."/>
            <person name="Merkel B.J."/>
            <person name="Hornburger P."/>
            <person name="Mueller R.-W."/>
            <person name="Bruemmer F."/>
            <person name="Labrenz M."/>
            <person name="Spormann A.M."/>
            <person name="Op den Camp H."/>
            <person name="Overmann J."/>
            <person name="Amann R."/>
            <person name="Jetten M.S.M."/>
            <person name="Mascher T."/>
            <person name="Medema M.H."/>
            <person name="Devos D.P."/>
            <person name="Kaster A.-K."/>
            <person name="Ovreas L."/>
            <person name="Rohde M."/>
            <person name="Galperin M.Y."/>
            <person name="Jogler C."/>
        </authorList>
    </citation>
    <scope>NUCLEOTIDE SEQUENCE [LARGE SCALE GENOMIC DNA]</scope>
    <source>
        <strain evidence="8 9">Enr13</strain>
    </source>
</reference>
<gene>
    <name evidence="8" type="ORF">Enr13x_25190</name>
</gene>
<organism evidence="8 9">
    <name type="scientific">Stieleria neptunia</name>
    <dbReference type="NCBI Taxonomy" id="2527979"/>
    <lineage>
        <taxon>Bacteria</taxon>
        <taxon>Pseudomonadati</taxon>
        <taxon>Planctomycetota</taxon>
        <taxon>Planctomycetia</taxon>
        <taxon>Pirellulales</taxon>
        <taxon>Pirellulaceae</taxon>
        <taxon>Stieleria</taxon>
    </lineage>
</organism>
<sequence length="1010" mass="112560" precursor="true">MHRYQIAAISVLAASVLAVHAFMAASVSHAADGPIRFNRDVRSILSDKCFACHGPDAQTVEGGLRLDLPEEATDASGGAIVPGAPDESEVVRRIFSADDDEVMPPPSSHKSLTDAERDVLVRWIAEGAPYEAHWAYEPMHAIESVSQVTPGHATQLIDQVIATRLADDGIQPTEPADRVTLIRRLSFDLTGMPPTAEEVQAFVNDQSTDAYADLVDRLLNSPRFGERMAIYWLDLVRYADTVGYHGDQNVSQSPYRDYVINAFNDNLPYDRFVREQLAGDLLPDATLDQQVASGYNRLNQTTEEGGSQAKEYLAIYFADRVRNVSQVFMGATMGCAQCHDHKYDPYTTRDFYSLGAFFADLDERGVYGARSRPPMIRVPGDRLQAELADMDRQIEVLRAEINPLRQSLIAAQDQWEADVIDRIDDRQETETIWIDDALALSANQSGDWQFVARDKAPVHRGDTSRKQQSKGLTQHLFDNAKQPFVVTKDARFYCWVHLDPQNPPAAIMLQLNDGDWTHRKVWGSDDISYGRQQESYAGYRRGGDLPATGQWVRLEATAEEVGLGEGAKVNGMAFTQFGGLVHWDDCGVITAGGIPAEVAEALRLDPGQRSDQQRQAITDHYVAESEEMISLQNQIRQLETRRKAKYETAPETVVSRSVSPRTIRILPRGNWMDDSGDVVTPAIPAFLGTLDSGDARPTRLDLANWLCRDDNPLTARTMVNRLWSLLFGRGICASVDDFGGQGTYPSYPDLLDALAIDFIQSGWDVKHVMRSIANSQAYRRSSTPTAELSQRDPYNDLFARQGRFTVDAEVVRDGALAISGLLVESIGGPSVRPYQPAGYYAQLNFPRRNYVADEGSNQYRRGLYTHWQRTFLHPMLKAFDAPSREECTAQRARSNTPLQALVLLNDPTFVEAARVFAERIMREGGQDVDQRLQWAYRNAVSRAAPAEIVEPLAAVFRDHLDHYRANVDDAGKLIAHGEAPVPSDLDVAELAAWTSVARVILNLHETITRY</sequence>
<dbReference type="InterPro" id="IPR011444">
    <property type="entry name" value="DUF1549"/>
</dbReference>
<evidence type="ECO:0000256" key="2">
    <source>
        <dbReference type="ARBA" id="ARBA00022723"/>
    </source>
</evidence>
<keyword evidence="9" id="KW-1185">Reference proteome</keyword>
<feature type="chain" id="PRO_5022216625" evidence="6">
    <location>
        <begin position="31"/>
        <end position="1010"/>
    </location>
</feature>
<dbReference type="PROSITE" id="PS51007">
    <property type="entry name" value="CYTC"/>
    <property type="match status" value="1"/>
</dbReference>
<dbReference type="InterPro" id="IPR011429">
    <property type="entry name" value="Cyt_c_Planctomycete-type"/>
</dbReference>
<evidence type="ECO:0000313" key="9">
    <source>
        <dbReference type="Proteomes" id="UP000319004"/>
    </source>
</evidence>
<dbReference type="GO" id="GO:0046872">
    <property type="term" value="F:metal ion binding"/>
    <property type="evidence" value="ECO:0007669"/>
    <property type="project" value="UniProtKB-KW"/>
</dbReference>
<keyword evidence="3 4" id="KW-0408">Iron</keyword>
<feature type="coiled-coil region" evidence="5">
    <location>
        <begin position="621"/>
        <end position="648"/>
    </location>
</feature>
<dbReference type="OrthoDB" id="127107at2"/>
<dbReference type="PANTHER" id="PTHR35889:SF3">
    <property type="entry name" value="F-BOX DOMAIN-CONTAINING PROTEIN"/>
    <property type="match status" value="1"/>
</dbReference>
<dbReference type="AlphaFoldDB" id="A0A518HPA5"/>
<dbReference type="RefSeq" id="WP_145386265.1">
    <property type="nucleotide sequence ID" value="NZ_CP037423.1"/>
</dbReference>
<feature type="signal peptide" evidence="6">
    <location>
        <begin position="1"/>
        <end position="30"/>
    </location>
</feature>
<keyword evidence="1 4" id="KW-0349">Heme</keyword>
<evidence type="ECO:0000313" key="8">
    <source>
        <dbReference type="EMBL" id="QDV42669.1"/>
    </source>
</evidence>
<proteinExistence type="predicted"/>
<dbReference type="SUPFAM" id="SSF46626">
    <property type="entry name" value="Cytochrome c"/>
    <property type="match status" value="1"/>
</dbReference>
<evidence type="ECO:0000256" key="1">
    <source>
        <dbReference type="ARBA" id="ARBA00022617"/>
    </source>
</evidence>
<dbReference type="PANTHER" id="PTHR35889">
    <property type="entry name" value="CYCLOINULO-OLIGOSACCHARIDE FRUCTANOTRANSFERASE-RELATED"/>
    <property type="match status" value="1"/>
</dbReference>
<dbReference type="GO" id="GO:0020037">
    <property type="term" value="F:heme binding"/>
    <property type="evidence" value="ECO:0007669"/>
    <property type="project" value="InterPro"/>
</dbReference>
<evidence type="ECO:0000256" key="3">
    <source>
        <dbReference type="ARBA" id="ARBA00023004"/>
    </source>
</evidence>
<protein>
    <submittedName>
        <fullName evidence="8">Planctomycete cytochrome C</fullName>
    </submittedName>
</protein>